<feature type="region of interest" description="Disordered" evidence="1">
    <location>
        <begin position="106"/>
        <end position="125"/>
    </location>
</feature>
<name>A0A401IL01_APHSA</name>
<accession>A0A401IL01</accession>
<dbReference type="OrthoDB" id="280278at2"/>
<comment type="caution">
    <text evidence="2">The sequence shown here is derived from an EMBL/GenBank/DDBJ whole genome shotgun (WGS) entry which is preliminary data.</text>
</comment>
<proteinExistence type="predicted"/>
<gene>
    <name evidence="2" type="ORF">AsFPU1_3343</name>
</gene>
<dbReference type="InterPro" id="IPR036105">
    <property type="entry name" value="DiNase_FeMo-co_biosyn_sf"/>
</dbReference>
<dbReference type="EMBL" id="BDQK01000014">
    <property type="protein sequence ID" value="GBF81921.1"/>
    <property type="molecule type" value="Genomic_DNA"/>
</dbReference>
<keyword evidence="3" id="KW-1185">Reference proteome</keyword>
<evidence type="ECO:0000256" key="1">
    <source>
        <dbReference type="SAM" id="MobiDB-lite"/>
    </source>
</evidence>
<sequence length="125" mass="13841">MKIAVVSQDFQTITGKTGKARRFLIFEGTQLGEPILCDHLEISETEPTFHDLHTDDITPHAIDQMILITIEAGEGLAERLSRRGITLYITSETDPLTAVKKVIEGNLPTLSPTPHKEDGTCQNEE</sequence>
<dbReference type="Gene3D" id="3.30.420.130">
    <property type="entry name" value="Dinitrogenase iron-molybdenum cofactor biosynthesis domain"/>
    <property type="match status" value="1"/>
</dbReference>
<organism evidence="2 3">
    <name type="scientific">Aphanothece sacrum FPU1</name>
    <dbReference type="NCBI Taxonomy" id="1920663"/>
    <lineage>
        <taxon>Bacteria</taxon>
        <taxon>Bacillati</taxon>
        <taxon>Cyanobacteriota</taxon>
        <taxon>Cyanophyceae</taxon>
        <taxon>Oscillatoriophycideae</taxon>
        <taxon>Chroococcales</taxon>
        <taxon>Aphanothecaceae</taxon>
        <taxon>Aphanothece</taxon>
    </lineage>
</organism>
<dbReference type="Proteomes" id="UP000287247">
    <property type="component" value="Unassembled WGS sequence"/>
</dbReference>
<dbReference type="AlphaFoldDB" id="A0A401IL01"/>
<dbReference type="SUPFAM" id="SSF53146">
    <property type="entry name" value="Nitrogenase accessory factor-like"/>
    <property type="match status" value="1"/>
</dbReference>
<protein>
    <recommendedName>
        <fullName evidence="4">Nitrogen fixation-related protein</fullName>
    </recommendedName>
</protein>
<reference evidence="3" key="1">
    <citation type="submission" date="2017-05" db="EMBL/GenBank/DDBJ databases">
        <title>Physiological properties and genetic analysis related to exopolysaccharide production of fresh-water unicellular cyanobacterium Aphanothece sacrum, Suizenji Nori, that has been cultured as a food source in Japan.</title>
        <authorList>
            <person name="Kanesaki Y."/>
            <person name="Yoshikawa S."/>
            <person name="Ohki K."/>
        </authorList>
    </citation>
    <scope>NUCLEOTIDE SEQUENCE [LARGE SCALE GENOMIC DNA]</scope>
    <source>
        <strain evidence="3">FPU1</strain>
    </source>
</reference>
<dbReference type="RefSeq" id="WP_124971387.1">
    <property type="nucleotide sequence ID" value="NZ_BDQK01000014.1"/>
</dbReference>
<evidence type="ECO:0000313" key="2">
    <source>
        <dbReference type="EMBL" id="GBF81921.1"/>
    </source>
</evidence>
<evidence type="ECO:0000313" key="3">
    <source>
        <dbReference type="Proteomes" id="UP000287247"/>
    </source>
</evidence>
<evidence type="ECO:0008006" key="4">
    <source>
        <dbReference type="Google" id="ProtNLM"/>
    </source>
</evidence>